<dbReference type="EMBL" id="CP113524">
    <property type="protein sequence ID" value="WAJ25803.1"/>
    <property type="molecule type" value="Genomic_DNA"/>
</dbReference>
<feature type="domain" description="Cell wall hydrolase SleB" evidence="3">
    <location>
        <begin position="194"/>
        <end position="294"/>
    </location>
</feature>
<keyword evidence="5" id="KW-1185">Reference proteome</keyword>
<feature type="region of interest" description="Disordered" evidence="1">
    <location>
        <begin position="138"/>
        <end position="169"/>
    </location>
</feature>
<dbReference type="InterPro" id="IPR042047">
    <property type="entry name" value="SleB_dom1"/>
</dbReference>
<feature type="transmembrane region" description="Helical" evidence="2">
    <location>
        <begin position="31"/>
        <end position="50"/>
    </location>
</feature>
<keyword evidence="2" id="KW-0472">Membrane</keyword>
<keyword evidence="2" id="KW-0812">Transmembrane</keyword>
<evidence type="ECO:0000256" key="1">
    <source>
        <dbReference type="SAM" id="MobiDB-lite"/>
    </source>
</evidence>
<proteinExistence type="predicted"/>
<name>A0ABY7AJ11_9FIRM</name>
<gene>
    <name evidence="4" type="ORF">OW255_09925</name>
</gene>
<reference evidence="4" key="1">
    <citation type="submission" date="2022-11" db="EMBL/GenBank/DDBJ databases">
        <title>Lacrimispora xylanolytica sy1, complete genome.</title>
        <authorList>
            <person name="Choi S."/>
        </authorList>
    </citation>
    <scope>NUCLEOTIDE SEQUENCE</scope>
    <source>
        <strain evidence="4">Sy1</strain>
    </source>
</reference>
<keyword evidence="2" id="KW-1133">Transmembrane helix</keyword>
<keyword evidence="4" id="KW-0378">Hydrolase</keyword>
<organism evidence="4 5">
    <name type="scientific">Lacrimispora xylanolytica</name>
    <dbReference type="NCBI Taxonomy" id="29375"/>
    <lineage>
        <taxon>Bacteria</taxon>
        <taxon>Bacillati</taxon>
        <taxon>Bacillota</taxon>
        <taxon>Clostridia</taxon>
        <taxon>Lachnospirales</taxon>
        <taxon>Lachnospiraceae</taxon>
        <taxon>Lacrimispora</taxon>
    </lineage>
</organism>
<evidence type="ECO:0000256" key="2">
    <source>
        <dbReference type="SAM" id="Phobius"/>
    </source>
</evidence>
<dbReference type="Gene3D" id="1.10.10.2520">
    <property type="entry name" value="Cell wall hydrolase SleB, domain 1"/>
    <property type="match status" value="1"/>
</dbReference>
<dbReference type="Pfam" id="PF07486">
    <property type="entry name" value="Hydrolase_2"/>
    <property type="match status" value="1"/>
</dbReference>
<evidence type="ECO:0000313" key="4">
    <source>
        <dbReference type="EMBL" id="WAJ25803.1"/>
    </source>
</evidence>
<evidence type="ECO:0000313" key="5">
    <source>
        <dbReference type="Proteomes" id="UP001163115"/>
    </source>
</evidence>
<protein>
    <submittedName>
        <fullName evidence="4">Cell wall hydrolase</fullName>
    </submittedName>
</protein>
<accession>A0ABY7AJ11</accession>
<dbReference type="Proteomes" id="UP001163115">
    <property type="component" value="Chromosome"/>
</dbReference>
<dbReference type="InterPro" id="IPR011105">
    <property type="entry name" value="Cell_wall_hydrolase_SleB"/>
</dbReference>
<sequence>MLTLRSILQQICQFFRGMAVKVTKRMYRSSAVFMTGAAVITVVAFTSTGFGSGGRNALTAFAETPAPKDAAEEEHVEDEETVAKANVQITLTDAKIQAQQLAGNLLVKQVIEKQELEKDSLAQIKLINTQIAMENEAKRQAEEAAKKAEEERKAAEEAARKAEEEKAAHATAVNQDDYQVLLKIVQAEAGVCDDKGKILVANVILNRVKSGKFPDTVRGVVYSPSQFSPVSNGSINTVKVTENTKACVDRALSGEDYSDGALYFMNRRGSRSGAVRWFDSRLTYLFQHGNHEFFK</sequence>
<evidence type="ECO:0000259" key="3">
    <source>
        <dbReference type="Pfam" id="PF07486"/>
    </source>
</evidence>
<feature type="compositionally biased region" description="Basic and acidic residues" evidence="1">
    <location>
        <begin position="138"/>
        <end position="168"/>
    </location>
</feature>
<dbReference type="RefSeq" id="WP_268116485.1">
    <property type="nucleotide sequence ID" value="NZ_CP113524.1"/>
</dbReference>
<dbReference type="GO" id="GO:0016787">
    <property type="term" value="F:hydrolase activity"/>
    <property type="evidence" value="ECO:0007669"/>
    <property type="project" value="UniProtKB-KW"/>
</dbReference>